<dbReference type="RefSeq" id="WP_377833185.1">
    <property type="nucleotide sequence ID" value="NZ_JBHRSK010000006.1"/>
</dbReference>
<dbReference type="InterPro" id="IPR009057">
    <property type="entry name" value="Homeodomain-like_sf"/>
</dbReference>
<evidence type="ECO:0000313" key="2">
    <source>
        <dbReference type="Proteomes" id="UP001595443"/>
    </source>
</evidence>
<dbReference type="Proteomes" id="UP001595443">
    <property type="component" value="Unassembled WGS sequence"/>
</dbReference>
<dbReference type="SUPFAM" id="SSF46689">
    <property type="entry name" value="Homeodomain-like"/>
    <property type="match status" value="1"/>
</dbReference>
<dbReference type="EMBL" id="JBHRSK010000006">
    <property type="protein sequence ID" value="MFC2968485.1"/>
    <property type="molecule type" value="Genomic_DNA"/>
</dbReference>
<comment type="caution">
    <text evidence="1">The sequence shown here is derived from an EMBL/GenBank/DDBJ whole genome shotgun (WGS) entry which is preliminary data.</text>
</comment>
<organism evidence="1 2">
    <name type="scientific">Acidimangrovimonas pyrenivorans</name>
    <dbReference type="NCBI Taxonomy" id="2030798"/>
    <lineage>
        <taxon>Bacteria</taxon>
        <taxon>Pseudomonadati</taxon>
        <taxon>Pseudomonadota</taxon>
        <taxon>Alphaproteobacteria</taxon>
        <taxon>Rhodobacterales</taxon>
        <taxon>Paracoccaceae</taxon>
        <taxon>Acidimangrovimonas</taxon>
    </lineage>
</organism>
<proteinExistence type="predicted"/>
<gene>
    <name evidence="1" type="ORF">ACFOES_10300</name>
</gene>
<protein>
    <submittedName>
        <fullName evidence="1">TetR/AcrR family transcriptional regulator</fullName>
    </submittedName>
</protein>
<accession>A0ABV7AHZ3</accession>
<keyword evidence="2" id="KW-1185">Reference proteome</keyword>
<reference evidence="2" key="1">
    <citation type="journal article" date="2019" name="Int. J. Syst. Evol. Microbiol.">
        <title>The Global Catalogue of Microorganisms (GCM) 10K type strain sequencing project: providing services to taxonomists for standard genome sequencing and annotation.</title>
        <authorList>
            <consortium name="The Broad Institute Genomics Platform"/>
            <consortium name="The Broad Institute Genome Sequencing Center for Infectious Disease"/>
            <person name="Wu L."/>
            <person name="Ma J."/>
        </authorList>
    </citation>
    <scope>NUCLEOTIDE SEQUENCE [LARGE SCALE GENOMIC DNA]</scope>
    <source>
        <strain evidence="2">KCTC 62192</strain>
    </source>
</reference>
<name>A0ABV7AHZ3_9RHOB</name>
<evidence type="ECO:0000313" key="1">
    <source>
        <dbReference type="EMBL" id="MFC2968485.1"/>
    </source>
</evidence>
<dbReference type="Gene3D" id="1.10.357.10">
    <property type="entry name" value="Tetracycline Repressor, domain 2"/>
    <property type="match status" value="1"/>
</dbReference>
<sequence length="172" mass="18424">MPRHRTIPDETVFAATRGLLAEGGDKAASFAAVARETGLAASSLAQRYGSQDGMVRAALVDGWQVLMRRTEAAEAEAPLSLKGVPALLKTLGRDCGQEIMLLVTHQSDPELRATATAWRLQVEAALALRIGAEADGRAESAAMIFAAWQGRMLWPGGARPDFRLKSVTRRLG</sequence>